<dbReference type="Proteomes" id="UP000241538">
    <property type="component" value="Plasmid pPV989-94"/>
</dbReference>
<keyword evidence="1" id="KW-0614">Plasmid</keyword>
<dbReference type="AlphaFoldDB" id="A0AAN1NW21"/>
<protein>
    <submittedName>
        <fullName evidence="1">HsdR</fullName>
    </submittedName>
</protein>
<dbReference type="RefSeq" id="WP_107320530.1">
    <property type="nucleotide sequence ID" value="NZ_CP028352.1"/>
</dbReference>
<accession>A0AAN1NW21</accession>
<dbReference type="EMBL" id="CP028352">
    <property type="protein sequence ID" value="AVV39955.1"/>
    <property type="molecule type" value="Genomic_DNA"/>
</dbReference>
<evidence type="ECO:0000313" key="2">
    <source>
        <dbReference type="Proteomes" id="UP000241538"/>
    </source>
</evidence>
<reference evidence="1 2" key="1">
    <citation type="journal article" date="2018" name="Int J Genomics">
        <title>Comparative Genomics Analysis of Plasmid pPV989-94 from a Clinical Isolate of Pantoea vagans PV989.</title>
        <authorList>
            <person name="Xu L."/>
            <person name="Yin M."/>
            <person name="Zhu T."/>
            <person name="Lu J."/>
            <person name="Bao Q."/>
        </authorList>
    </citation>
    <scope>NUCLEOTIDE SEQUENCE [LARGE SCALE GENOMIC DNA]</scope>
    <source>
        <strain evidence="1 2">PV989</strain>
    </source>
</reference>
<name>A0AAN1NW21_9GAMM</name>
<gene>
    <name evidence="1" type="ORF">C9381_22235</name>
</gene>
<proteinExistence type="predicted"/>
<organism evidence="1 2">
    <name type="scientific">Pantoea vagans</name>
    <dbReference type="NCBI Taxonomy" id="470934"/>
    <lineage>
        <taxon>Bacteria</taxon>
        <taxon>Pseudomonadati</taxon>
        <taxon>Pseudomonadota</taxon>
        <taxon>Gammaproteobacteria</taxon>
        <taxon>Enterobacterales</taxon>
        <taxon>Erwiniaceae</taxon>
        <taxon>Pantoea</taxon>
    </lineage>
</organism>
<sequence>MHDESDEQGQQLTAETEALITNGLDFLNKAREELQSRQAKFSVVSFWTAVEILMKVPLVHEHWTLACSGKKMERKKYLAGDFQSVTYDEACARLGDVLEKPLSKKTADLFNKVKNHRNRVVHFYHNELSEGDQRQVLTEQADAWFALNRLMREDWSSLFGWQLRAKLATDETRMLRSSEFYAGAKFRHESVQTLIAAELKANRSVTRCVICCQDAVIRSQPLPDMRFYQEQCCVCDRTEAHMEVICPNCQQLNVMHADGEEFCCSRCKCELDRYNAISTEPFTKNSIFSPVPAGCADCDGYDTVCEFGKNYLCTACLTLHKSLSTCDYCTYNSSSVPDLSAAFGCDFCGGSREAWDDD</sequence>
<evidence type="ECO:0000313" key="1">
    <source>
        <dbReference type="EMBL" id="AVV39955.1"/>
    </source>
</evidence>
<geneLocation type="plasmid" evidence="2">
    <name>ppv989-94</name>
</geneLocation>